<protein>
    <recommendedName>
        <fullName evidence="3">Lipoprotein</fullName>
    </recommendedName>
</protein>
<dbReference type="Proteomes" id="UP000581135">
    <property type="component" value="Unassembled WGS sequence"/>
</dbReference>
<name>A0A839SW73_9PROT</name>
<gene>
    <name evidence="1" type="ORF">FHR98_002243</name>
</gene>
<keyword evidence="2" id="KW-1185">Reference proteome</keyword>
<dbReference type="AlphaFoldDB" id="A0A839SW73"/>
<reference evidence="1 2" key="1">
    <citation type="submission" date="2020-08" db="EMBL/GenBank/DDBJ databases">
        <title>Genomic Encyclopedia of Type Strains, Phase III (KMG-III): the genomes of soil and plant-associated and newly described type strains.</title>
        <authorList>
            <person name="Whitman W."/>
        </authorList>
    </citation>
    <scope>NUCLEOTIDE SEQUENCE [LARGE SCALE GENOMIC DNA]</scope>
    <source>
        <strain evidence="1 2">CECT 8803</strain>
    </source>
</reference>
<organism evidence="1 2">
    <name type="scientific">Limibacillus halophilus</name>
    <dbReference type="NCBI Taxonomy" id="1579333"/>
    <lineage>
        <taxon>Bacteria</taxon>
        <taxon>Pseudomonadati</taxon>
        <taxon>Pseudomonadota</taxon>
        <taxon>Alphaproteobacteria</taxon>
        <taxon>Rhodospirillales</taxon>
        <taxon>Rhodovibrionaceae</taxon>
        <taxon>Limibacillus</taxon>
    </lineage>
</organism>
<dbReference type="PROSITE" id="PS51257">
    <property type="entry name" value="PROKAR_LIPOPROTEIN"/>
    <property type="match status" value="1"/>
</dbReference>
<sequence length="176" mass="19387">MQKLSLGAFVALAFLAGCSSTGIFEDVQETRSFCPGLELVEGAQRIVEYKGSGRDLTDVSHLVVILDAQFSCLADDDEVSGDVQIQFEARRGPANDGVGAPFRYFVAVADSQRRILARQSFDVLVPFEGNRGRFVFNETIEPEIPLANEGDGAGYRIFIGLEVTREQYQENLSDIR</sequence>
<accession>A0A839SW73</accession>
<dbReference type="RefSeq" id="WP_183416770.1">
    <property type="nucleotide sequence ID" value="NZ_JACHXA010000006.1"/>
</dbReference>
<evidence type="ECO:0000313" key="2">
    <source>
        <dbReference type="Proteomes" id="UP000581135"/>
    </source>
</evidence>
<comment type="caution">
    <text evidence="1">The sequence shown here is derived from an EMBL/GenBank/DDBJ whole genome shotgun (WGS) entry which is preliminary data.</text>
</comment>
<dbReference type="EMBL" id="JACHXA010000006">
    <property type="protein sequence ID" value="MBB3065940.1"/>
    <property type="molecule type" value="Genomic_DNA"/>
</dbReference>
<evidence type="ECO:0008006" key="3">
    <source>
        <dbReference type="Google" id="ProtNLM"/>
    </source>
</evidence>
<evidence type="ECO:0000313" key="1">
    <source>
        <dbReference type="EMBL" id="MBB3065940.1"/>
    </source>
</evidence>
<proteinExistence type="predicted"/>